<evidence type="ECO:0000256" key="5">
    <source>
        <dbReference type="ARBA" id="ARBA00022927"/>
    </source>
</evidence>
<sequence length="217" mass="24679">MSFPQLRNQLLGLQNQLSGKLSQYSSFTTAPGSNPSDDELSTCRSIEQLIGKISENVGGLDRIVNSNSSISTSKLQQLARHKEALNQFRIDYNRIQSTIKEERDRLNLLSNVRNEIQDGNSRQGPENSEAYLMDERMRVDRQHGVMDNLLNQVFETRDDILRQRGSLRNVGSRLQKSLATMPGINILMNQINTRRKRNTFIIAAVIVLCTIALWFLS</sequence>
<keyword evidence="6 10" id="KW-1133">Transmembrane helix</keyword>
<dbReference type="GO" id="GO:0005801">
    <property type="term" value="C:cis-Golgi network"/>
    <property type="evidence" value="ECO:0007669"/>
    <property type="project" value="InterPro"/>
</dbReference>
<evidence type="ECO:0000256" key="1">
    <source>
        <dbReference type="ARBA" id="ARBA00004409"/>
    </source>
</evidence>
<dbReference type="GO" id="GO:0015031">
    <property type="term" value="P:protein transport"/>
    <property type="evidence" value="ECO:0007669"/>
    <property type="project" value="UniProtKB-KW"/>
</dbReference>
<keyword evidence="3 9" id="KW-0813">Transport</keyword>
<dbReference type="GO" id="GO:0005797">
    <property type="term" value="C:Golgi medial cisterna"/>
    <property type="evidence" value="ECO:0007669"/>
    <property type="project" value="TreeGrafter"/>
</dbReference>
<name>A0A875S4W7_EENNA</name>
<dbReference type="GO" id="GO:0048219">
    <property type="term" value="P:inter-Golgi cisterna vesicle-mediated transport"/>
    <property type="evidence" value="ECO:0007669"/>
    <property type="project" value="TreeGrafter"/>
</dbReference>
<dbReference type="PANTHER" id="PTHR21094">
    <property type="entry name" value="GOS-28 SNARE- RELATED"/>
    <property type="match status" value="1"/>
</dbReference>
<dbReference type="Proteomes" id="UP000662931">
    <property type="component" value="Chromosome 3"/>
</dbReference>
<evidence type="ECO:0000256" key="8">
    <source>
        <dbReference type="ARBA" id="ARBA00023136"/>
    </source>
</evidence>
<dbReference type="GO" id="GO:0031201">
    <property type="term" value="C:SNARE complex"/>
    <property type="evidence" value="ECO:0007669"/>
    <property type="project" value="TreeGrafter"/>
</dbReference>
<evidence type="ECO:0000313" key="12">
    <source>
        <dbReference type="Proteomes" id="UP000662931"/>
    </source>
</evidence>
<evidence type="ECO:0000256" key="10">
    <source>
        <dbReference type="SAM" id="Phobius"/>
    </source>
</evidence>
<evidence type="ECO:0000256" key="2">
    <source>
        <dbReference type="ARBA" id="ARBA00008473"/>
    </source>
</evidence>
<organism evidence="11 12">
    <name type="scientific">Eeniella nana</name>
    <name type="common">Yeast</name>
    <name type="synonym">Brettanomyces nanus</name>
    <dbReference type="NCBI Taxonomy" id="13502"/>
    <lineage>
        <taxon>Eukaryota</taxon>
        <taxon>Fungi</taxon>
        <taxon>Dikarya</taxon>
        <taxon>Ascomycota</taxon>
        <taxon>Saccharomycotina</taxon>
        <taxon>Pichiomycetes</taxon>
        <taxon>Pichiales</taxon>
        <taxon>Pichiaceae</taxon>
        <taxon>Brettanomyces</taxon>
    </lineage>
</organism>
<comment type="subcellular location">
    <subcellularLocation>
        <location evidence="1">Golgi apparatus membrane</location>
        <topology evidence="1">Single-pass type IV membrane protein</topology>
    </subcellularLocation>
</comment>
<dbReference type="RefSeq" id="XP_038778970.1">
    <property type="nucleotide sequence ID" value="XM_038923042.1"/>
</dbReference>
<feature type="transmembrane region" description="Helical" evidence="10">
    <location>
        <begin position="198"/>
        <end position="216"/>
    </location>
</feature>
<keyword evidence="5 9" id="KW-0653">Protein transport</keyword>
<reference evidence="11" key="1">
    <citation type="submission" date="2020-10" db="EMBL/GenBank/DDBJ databases">
        <authorList>
            <person name="Roach M.J.R."/>
        </authorList>
    </citation>
    <scope>NUCLEOTIDE SEQUENCE</scope>
    <source>
        <strain evidence="11">CBS 1945</strain>
    </source>
</reference>
<protein>
    <recommendedName>
        <fullName evidence="9">Golgi SNAP receptor complex member 1</fullName>
    </recommendedName>
</protein>
<dbReference type="GO" id="GO:0005484">
    <property type="term" value="F:SNAP receptor activity"/>
    <property type="evidence" value="ECO:0007669"/>
    <property type="project" value="TreeGrafter"/>
</dbReference>
<dbReference type="KEGG" id="bnn:FOA43_002759"/>
<dbReference type="EMBL" id="CP064814">
    <property type="protein sequence ID" value="QPG75405.1"/>
    <property type="molecule type" value="Genomic_DNA"/>
</dbReference>
<comment type="similarity">
    <text evidence="2 9">Belongs to the GOSR1 family.</text>
</comment>
<accession>A0A875S4W7</accession>
<evidence type="ECO:0000313" key="11">
    <source>
        <dbReference type="EMBL" id="QPG75405.1"/>
    </source>
</evidence>
<dbReference type="GO" id="GO:0006888">
    <property type="term" value="P:endoplasmic reticulum to Golgi vesicle-mediated transport"/>
    <property type="evidence" value="ECO:0007669"/>
    <property type="project" value="InterPro"/>
</dbReference>
<evidence type="ECO:0000256" key="9">
    <source>
        <dbReference type="PIRNR" id="PIRNR027109"/>
    </source>
</evidence>
<evidence type="ECO:0000256" key="6">
    <source>
        <dbReference type="ARBA" id="ARBA00022989"/>
    </source>
</evidence>
<dbReference type="OrthoDB" id="422156at2759"/>
<dbReference type="InterPro" id="IPR023601">
    <property type="entry name" value="Golgi_SNAP_su1"/>
</dbReference>
<dbReference type="Pfam" id="PF12352">
    <property type="entry name" value="V-SNARE_C"/>
    <property type="match status" value="1"/>
</dbReference>
<dbReference type="PIRSF" id="PIRSF027109">
    <property type="entry name" value="Golgi_SNARE"/>
    <property type="match status" value="1"/>
</dbReference>
<dbReference type="GO" id="GO:0006906">
    <property type="term" value="P:vesicle fusion"/>
    <property type="evidence" value="ECO:0007669"/>
    <property type="project" value="TreeGrafter"/>
</dbReference>
<comment type="subunit">
    <text evidence="9">Component of several multiprotein Golgi SNARE complexes.</text>
</comment>
<proteinExistence type="inferred from homology"/>
<keyword evidence="8 9" id="KW-0472">Membrane</keyword>
<evidence type="ECO:0000256" key="4">
    <source>
        <dbReference type="ARBA" id="ARBA00022692"/>
    </source>
</evidence>
<dbReference type="AlphaFoldDB" id="A0A875S4W7"/>
<dbReference type="PANTHER" id="PTHR21094:SF2">
    <property type="entry name" value="GOLGI SNAP RECEPTOR COMPLEX MEMBER 1"/>
    <property type="match status" value="1"/>
</dbReference>
<dbReference type="GO" id="GO:0000139">
    <property type="term" value="C:Golgi membrane"/>
    <property type="evidence" value="ECO:0007669"/>
    <property type="project" value="UniProtKB-SubCell"/>
</dbReference>
<dbReference type="GeneID" id="62196160"/>
<keyword evidence="12" id="KW-1185">Reference proteome</keyword>
<keyword evidence="7 9" id="KW-0333">Golgi apparatus</keyword>
<keyword evidence="4 10" id="KW-0812">Transmembrane</keyword>
<comment type="function">
    <text evidence="9">Involved in transport from the ER to the Golgi apparatus as well as in intra-Golgi transport. It belongs to a super-family of proteins called t-SNAREs or soluble NSF (N-ethylmaleimide-sensitive factor) attachment protein receptor.</text>
</comment>
<keyword evidence="9" id="KW-0931">ER-Golgi transport</keyword>
<evidence type="ECO:0000256" key="7">
    <source>
        <dbReference type="ARBA" id="ARBA00023034"/>
    </source>
</evidence>
<evidence type="ECO:0000256" key="3">
    <source>
        <dbReference type="ARBA" id="ARBA00022448"/>
    </source>
</evidence>
<gene>
    <name evidence="11" type="ORF">FOA43_002759</name>
</gene>